<reference evidence="3" key="1">
    <citation type="submission" date="2025-08" db="UniProtKB">
        <authorList>
            <consortium name="Ensembl"/>
        </authorList>
    </citation>
    <scope>IDENTIFICATION</scope>
</reference>
<dbReference type="InterPro" id="IPR051495">
    <property type="entry name" value="Epithelial_Barrier/Signaling"/>
</dbReference>
<dbReference type="PANTHER" id="PTHR13802:SF59">
    <property type="entry name" value="SUSHI DOMAIN-CONTAINING PROTEIN 2"/>
    <property type="match status" value="1"/>
</dbReference>
<dbReference type="Proteomes" id="UP000694569">
    <property type="component" value="Unplaced"/>
</dbReference>
<feature type="transmembrane region" description="Helical" evidence="1">
    <location>
        <begin position="198"/>
        <end position="216"/>
    </location>
</feature>
<feature type="domain" description="NIDO" evidence="2">
    <location>
        <begin position="89"/>
        <end position="219"/>
    </location>
</feature>
<evidence type="ECO:0000256" key="1">
    <source>
        <dbReference type="SAM" id="Phobius"/>
    </source>
</evidence>
<feature type="transmembrane region" description="Helical" evidence="1">
    <location>
        <begin position="157"/>
        <end position="178"/>
    </location>
</feature>
<accession>A0A8C5R3R2</accession>
<dbReference type="AlphaFoldDB" id="A0A8C5R3R2"/>
<evidence type="ECO:0000259" key="2">
    <source>
        <dbReference type="PROSITE" id="PS51220"/>
    </source>
</evidence>
<keyword evidence="1" id="KW-0472">Membrane</keyword>
<dbReference type="PANTHER" id="PTHR13802">
    <property type="entry name" value="MUCIN 4-RELATED"/>
    <property type="match status" value="1"/>
</dbReference>
<dbReference type="InterPro" id="IPR003886">
    <property type="entry name" value="NIDO_dom"/>
</dbReference>
<protein>
    <recommendedName>
        <fullName evidence="2">NIDO domain-containing protein</fullName>
    </recommendedName>
</protein>
<dbReference type="GeneTree" id="ENSGT00940000164679"/>
<dbReference type="Pfam" id="PF06119">
    <property type="entry name" value="NIDO"/>
    <property type="match status" value="1"/>
</dbReference>
<keyword evidence="1" id="KW-0812">Transmembrane</keyword>
<dbReference type="SMART" id="SM00539">
    <property type="entry name" value="NIDO"/>
    <property type="match status" value="1"/>
</dbReference>
<organism evidence="3 4">
    <name type="scientific">Leptobrachium leishanense</name>
    <name type="common">Leishan spiny toad</name>
    <dbReference type="NCBI Taxonomy" id="445787"/>
    <lineage>
        <taxon>Eukaryota</taxon>
        <taxon>Metazoa</taxon>
        <taxon>Chordata</taxon>
        <taxon>Craniata</taxon>
        <taxon>Vertebrata</taxon>
        <taxon>Euteleostomi</taxon>
        <taxon>Amphibia</taxon>
        <taxon>Batrachia</taxon>
        <taxon>Anura</taxon>
        <taxon>Pelobatoidea</taxon>
        <taxon>Megophryidae</taxon>
        <taxon>Leptobrachium</taxon>
    </lineage>
</organism>
<feature type="transmembrane region" description="Helical" evidence="1">
    <location>
        <begin position="40"/>
        <end position="58"/>
    </location>
</feature>
<dbReference type="GO" id="GO:0007160">
    <property type="term" value="P:cell-matrix adhesion"/>
    <property type="evidence" value="ECO:0007669"/>
    <property type="project" value="InterPro"/>
</dbReference>
<proteinExistence type="predicted"/>
<reference evidence="3" key="2">
    <citation type="submission" date="2025-09" db="UniProtKB">
        <authorList>
            <consortium name="Ensembl"/>
        </authorList>
    </citation>
    <scope>IDENTIFICATION</scope>
</reference>
<evidence type="ECO:0000313" key="4">
    <source>
        <dbReference type="Proteomes" id="UP000694569"/>
    </source>
</evidence>
<name>A0A8C5R3R2_9ANUR</name>
<keyword evidence="1" id="KW-1133">Transmembrane helix</keyword>
<dbReference type="Ensembl" id="ENSLLET00000047021.1">
    <property type="protein sequence ID" value="ENSLLEP00000045220.1"/>
    <property type="gene ID" value="ENSLLEG00000028689.1"/>
</dbReference>
<dbReference type="OrthoDB" id="6236007at2759"/>
<dbReference type="PROSITE" id="PS51220">
    <property type="entry name" value="NIDO"/>
    <property type="match status" value="1"/>
</dbReference>
<sequence>LISRAGSELLPLSDTALFYPYGPAFDTTSAKSDDGSSPPIILATNIWLFGVIRTYLYVNHNGLLSFSYSISQYVPSDLPVGSGNPFLAPLWTDVDNRLAGSIYYRQSTDPELLARATADIRSYFCYPEFSAHWVFVATWDKVPYYGQSPDKVNTFQAVLITDTSMTFVLFNYGIFQWAFSALVRMGGGRRQYQLVEPVHLFFYILDSIHTYWMFLIRRMAKSAAVTIPAVIGSGVTRVAVTYGVNSRVSLIFFNYSYS</sequence>
<evidence type="ECO:0000313" key="3">
    <source>
        <dbReference type="Ensembl" id="ENSLLEP00000045220.1"/>
    </source>
</evidence>
<keyword evidence="4" id="KW-1185">Reference proteome</keyword>